<protein>
    <recommendedName>
        <fullName evidence="1">Hemerythrin-like domain-containing protein</fullName>
    </recommendedName>
</protein>
<proteinExistence type="predicted"/>
<organism evidence="2 3">
    <name type="scientific">Penicillium arizonense</name>
    <dbReference type="NCBI Taxonomy" id="1835702"/>
    <lineage>
        <taxon>Eukaryota</taxon>
        <taxon>Fungi</taxon>
        <taxon>Dikarya</taxon>
        <taxon>Ascomycota</taxon>
        <taxon>Pezizomycotina</taxon>
        <taxon>Eurotiomycetes</taxon>
        <taxon>Eurotiomycetidae</taxon>
        <taxon>Eurotiales</taxon>
        <taxon>Aspergillaceae</taxon>
        <taxon>Penicillium</taxon>
    </lineage>
</organism>
<dbReference type="InterPro" id="IPR012312">
    <property type="entry name" value="Hemerythrin-like"/>
</dbReference>
<dbReference type="RefSeq" id="XP_022485556.1">
    <property type="nucleotide sequence ID" value="XM_022634682.1"/>
</dbReference>
<gene>
    <name evidence="2" type="ORF">PENARI_c018G12149</name>
</gene>
<feature type="domain" description="Hemerythrin-like" evidence="1">
    <location>
        <begin position="3"/>
        <end position="121"/>
    </location>
</feature>
<name>A0A1F5LAJ8_PENAI</name>
<dbReference type="AlphaFoldDB" id="A0A1F5LAJ8"/>
<keyword evidence="3" id="KW-1185">Reference proteome</keyword>
<accession>A0A1F5LAJ8</accession>
<sequence>MVHISEAIKSDHEKMQSYYNAIVSSKDADEQTRIQKEFIWELTRYTVSEELVVHPVMEEFLPDGMAIADKDRHEHFTIKKRLDAFQSLHSSDPRFLPTIKRLMDDLAKSFHDVETIDLPKLENHITSDESEQLAYSLQRAKVFVPSNSHPSVPTKPLYETVAELITAPFENLQGLLPTWSEDEPDPKPPE</sequence>
<dbReference type="PANTHER" id="PTHR35585">
    <property type="entry name" value="HHE DOMAIN PROTEIN (AFU_ORTHOLOGUE AFUA_4G00730)"/>
    <property type="match status" value="1"/>
</dbReference>
<evidence type="ECO:0000313" key="2">
    <source>
        <dbReference type="EMBL" id="OGE50107.1"/>
    </source>
</evidence>
<dbReference type="OrthoDB" id="9983919at2759"/>
<comment type="caution">
    <text evidence="2">The sequence shown here is derived from an EMBL/GenBank/DDBJ whole genome shotgun (WGS) entry which is preliminary data.</text>
</comment>
<evidence type="ECO:0000259" key="1">
    <source>
        <dbReference type="Pfam" id="PF01814"/>
    </source>
</evidence>
<dbReference type="GeneID" id="34579416"/>
<reference evidence="2 3" key="1">
    <citation type="journal article" date="2016" name="Sci. Rep.">
        <title>Penicillium arizonense, a new, genome sequenced fungal species, reveals a high chemical diversity in secreted metabolites.</title>
        <authorList>
            <person name="Grijseels S."/>
            <person name="Nielsen J.C."/>
            <person name="Randelovic M."/>
            <person name="Nielsen J."/>
            <person name="Nielsen K.F."/>
            <person name="Workman M."/>
            <person name="Frisvad J.C."/>
        </authorList>
    </citation>
    <scope>NUCLEOTIDE SEQUENCE [LARGE SCALE GENOMIC DNA]</scope>
    <source>
        <strain evidence="2 3">CBS 141311</strain>
    </source>
</reference>
<dbReference type="EMBL" id="LXJU01000018">
    <property type="protein sequence ID" value="OGE50107.1"/>
    <property type="molecule type" value="Genomic_DNA"/>
</dbReference>
<dbReference type="Proteomes" id="UP000177622">
    <property type="component" value="Unassembled WGS sequence"/>
</dbReference>
<evidence type="ECO:0000313" key="3">
    <source>
        <dbReference type="Proteomes" id="UP000177622"/>
    </source>
</evidence>
<dbReference type="Pfam" id="PF01814">
    <property type="entry name" value="Hemerythrin"/>
    <property type="match status" value="1"/>
</dbReference>
<dbReference type="PANTHER" id="PTHR35585:SF1">
    <property type="entry name" value="HHE DOMAIN PROTEIN (AFU_ORTHOLOGUE AFUA_4G00730)"/>
    <property type="match status" value="1"/>
</dbReference>
<dbReference type="STRING" id="1835702.A0A1F5LAJ8"/>